<dbReference type="Pfam" id="PF07734">
    <property type="entry name" value="FBA_1"/>
    <property type="match status" value="2"/>
</dbReference>
<evidence type="ECO:0000259" key="1">
    <source>
        <dbReference type="SMART" id="SM00256"/>
    </source>
</evidence>
<dbReference type="InterPro" id="IPR001810">
    <property type="entry name" value="F-box_dom"/>
</dbReference>
<sequence length="519" mass="59679">MDLIKAESEAKRSNNNILSEELEIEILVRLPVISLLRFKCKSWRSIIRSPFFIQKHLQVCNSTNPSYLLVQIRSPYDFNLESVSILSYDNPLDPKLIQAIPALPGSEIEGSCNGVFCLYNRANGDVVLWNPATRETKVVPHSHIQRNNRSDFESEAVGFCFDVKTVMITYRVVMIHACTENGPMSFQLEVCSLSTDSWRLVPGIRTWLPVFSLLRCKAVCRSWFTLINNPTFIAKHLQVSNSTNPNILTKSPDYYYVASLITLQLVRNPLPNIQFPLPHLIGSGNIQFSLPHLIGSSNGLVCLFERGKRVIWNPATRETKVMPPCSVQKSTAQAPAFGFDNINNDYKVCVIHLFGNDYYPEPVWFKLEVYSLRTDSWNLITGSGELQIDLFYVDERVGVYNNGVFSWVAFAHKKDPRSEYDGVVSVLNDMRHPEGEEHFERYFDFWRLHEIGNEGSWEKYWSLNSPLQWWTTTWIYWNDNLVFKRRNDVVRLDFTVGAVKLQRKAIGKSSRKHCSAMSI</sequence>
<dbReference type="SUPFAM" id="SSF81383">
    <property type="entry name" value="F-box domain"/>
    <property type="match status" value="2"/>
</dbReference>
<organism evidence="2 3">
    <name type="scientific">Ziziphus jujuba var. spinosa</name>
    <dbReference type="NCBI Taxonomy" id="714518"/>
    <lineage>
        <taxon>Eukaryota</taxon>
        <taxon>Viridiplantae</taxon>
        <taxon>Streptophyta</taxon>
        <taxon>Embryophyta</taxon>
        <taxon>Tracheophyta</taxon>
        <taxon>Spermatophyta</taxon>
        <taxon>Magnoliopsida</taxon>
        <taxon>eudicotyledons</taxon>
        <taxon>Gunneridae</taxon>
        <taxon>Pentapetalae</taxon>
        <taxon>rosids</taxon>
        <taxon>fabids</taxon>
        <taxon>Rosales</taxon>
        <taxon>Rhamnaceae</taxon>
        <taxon>Paliureae</taxon>
        <taxon>Ziziphus</taxon>
    </lineage>
</organism>
<evidence type="ECO:0000313" key="3">
    <source>
        <dbReference type="Proteomes" id="UP000813462"/>
    </source>
</evidence>
<dbReference type="InterPro" id="IPR017451">
    <property type="entry name" value="F-box-assoc_interact_dom"/>
</dbReference>
<dbReference type="InterPro" id="IPR050796">
    <property type="entry name" value="SCF_F-box_component"/>
</dbReference>
<proteinExistence type="predicted"/>
<dbReference type="InterPro" id="IPR036047">
    <property type="entry name" value="F-box-like_dom_sf"/>
</dbReference>
<protein>
    <recommendedName>
        <fullName evidence="1">F-box domain-containing protein</fullName>
    </recommendedName>
</protein>
<reference evidence="2" key="1">
    <citation type="journal article" date="2021" name="Front. Plant Sci.">
        <title>Chromosome-Scale Genome Assembly for Chinese Sour Jujube and Insights Into Its Genome Evolution and Domestication Signature.</title>
        <authorList>
            <person name="Shen L.-Y."/>
            <person name="Luo H."/>
            <person name="Wang X.-L."/>
            <person name="Wang X.-M."/>
            <person name="Qiu X.-J."/>
            <person name="Liu H."/>
            <person name="Zhou S.-S."/>
            <person name="Jia K.-H."/>
            <person name="Nie S."/>
            <person name="Bao Y.-T."/>
            <person name="Zhang R.-G."/>
            <person name="Yun Q.-Z."/>
            <person name="Chai Y.-H."/>
            <person name="Lu J.-Y."/>
            <person name="Li Y."/>
            <person name="Zhao S.-W."/>
            <person name="Mao J.-F."/>
            <person name="Jia S.-G."/>
            <person name="Mao Y.-M."/>
        </authorList>
    </citation>
    <scope>NUCLEOTIDE SEQUENCE</scope>
    <source>
        <strain evidence="2">AT0</strain>
        <tissue evidence="2">Leaf</tissue>
    </source>
</reference>
<dbReference type="EMBL" id="JAEACU010000002">
    <property type="protein sequence ID" value="KAH7542947.1"/>
    <property type="molecule type" value="Genomic_DNA"/>
</dbReference>
<dbReference type="PANTHER" id="PTHR31672:SF13">
    <property type="entry name" value="F-BOX PROTEIN CPR30-LIKE"/>
    <property type="match status" value="1"/>
</dbReference>
<dbReference type="Pfam" id="PF00646">
    <property type="entry name" value="F-box"/>
    <property type="match status" value="1"/>
</dbReference>
<comment type="caution">
    <text evidence="2">The sequence shown here is derived from an EMBL/GenBank/DDBJ whole genome shotgun (WGS) entry which is preliminary data.</text>
</comment>
<name>A0A978VVV2_ZIZJJ</name>
<feature type="domain" description="F-box" evidence="1">
    <location>
        <begin position="193"/>
        <end position="236"/>
    </location>
</feature>
<gene>
    <name evidence="2" type="ORF">FEM48_Zijuj02G0129400</name>
</gene>
<dbReference type="Proteomes" id="UP000813462">
    <property type="component" value="Unassembled WGS sequence"/>
</dbReference>
<evidence type="ECO:0000313" key="2">
    <source>
        <dbReference type="EMBL" id="KAH7542947.1"/>
    </source>
</evidence>
<accession>A0A978VVV2</accession>
<dbReference type="InterPro" id="IPR006527">
    <property type="entry name" value="F-box-assoc_dom_typ1"/>
</dbReference>
<dbReference type="SMART" id="SM00256">
    <property type="entry name" value="FBOX"/>
    <property type="match status" value="2"/>
</dbReference>
<feature type="domain" description="F-box" evidence="1">
    <location>
        <begin position="18"/>
        <end position="56"/>
    </location>
</feature>
<dbReference type="AlphaFoldDB" id="A0A978VVV2"/>
<dbReference type="NCBIfam" id="TIGR01640">
    <property type="entry name" value="F_box_assoc_1"/>
    <property type="match status" value="1"/>
</dbReference>
<dbReference type="PANTHER" id="PTHR31672">
    <property type="entry name" value="BNACNNG10540D PROTEIN"/>
    <property type="match status" value="1"/>
</dbReference>